<reference evidence="2 3" key="1">
    <citation type="submission" date="2021-06" db="EMBL/GenBank/DDBJ databases">
        <authorList>
            <person name="Kallberg Y."/>
            <person name="Tangrot J."/>
            <person name="Rosling A."/>
        </authorList>
    </citation>
    <scope>NUCLEOTIDE SEQUENCE [LARGE SCALE GENOMIC DNA]</scope>
    <source>
        <strain evidence="2 3">120-4 pot B 10/14</strain>
    </source>
</reference>
<feature type="compositionally biased region" description="Basic residues" evidence="1">
    <location>
        <begin position="95"/>
        <end position="109"/>
    </location>
</feature>
<evidence type="ECO:0000313" key="2">
    <source>
        <dbReference type="EMBL" id="CAG8821977.1"/>
    </source>
</evidence>
<comment type="caution">
    <text evidence="2">The sequence shown here is derived from an EMBL/GenBank/DDBJ whole genome shotgun (WGS) entry which is preliminary data.</text>
</comment>
<protein>
    <submittedName>
        <fullName evidence="2">6032_t:CDS:1</fullName>
    </submittedName>
</protein>
<evidence type="ECO:0000313" key="3">
    <source>
        <dbReference type="Proteomes" id="UP000789901"/>
    </source>
</evidence>
<name>A0ABN7WAB0_GIGMA</name>
<feature type="compositionally biased region" description="Basic and acidic residues" evidence="1">
    <location>
        <begin position="7"/>
        <end position="20"/>
    </location>
</feature>
<dbReference type="EMBL" id="CAJVQB010035017">
    <property type="protein sequence ID" value="CAG8821977.1"/>
    <property type="molecule type" value="Genomic_DNA"/>
</dbReference>
<dbReference type="Proteomes" id="UP000789901">
    <property type="component" value="Unassembled WGS sequence"/>
</dbReference>
<feature type="non-terminal residue" evidence="2">
    <location>
        <position position="1"/>
    </location>
</feature>
<evidence type="ECO:0000256" key="1">
    <source>
        <dbReference type="SAM" id="MobiDB-lite"/>
    </source>
</evidence>
<organism evidence="2 3">
    <name type="scientific">Gigaspora margarita</name>
    <dbReference type="NCBI Taxonomy" id="4874"/>
    <lineage>
        <taxon>Eukaryota</taxon>
        <taxon>Fungi</taxon>
        <taxon>Fungi incertae sedis</taxon>
        <taxon>Mucoromycota</taxon>
        <taxon>Glomeromycotina</taxon>
        <taxon>Glomeromycetes</taxon>
        <taxon>Diversisporales</taxon>
        <taxon>Gigasporaceae</taxon>
        <taxon>Gigaspora</taxon>
    </lineage>
</organism>
<keyword evidence="3" id="KW-1185">Reference proteome</keyword>
<proteinExistence type="predicted"/>
<accession>A0ABN7WAB0</accession>
<feature type="region of interest" description="Disordered" evidence="1">
    <location>
        <begin position="1"/>
        <end position="25"/>
    </location>
</feature>
<gene>
    <name evidence="2" type="ORF">GMARGA_LOCUS27964</name>
</gene>
<sequence length="196" mass="22919">DRIRPTTLKDKQDKEIKEQDTGLDTFMNTEHMDSNIETQIDIDENLVSGKSSKTLTIPNNMTLLTEHNTTKGHDITEKIETESNTTIEDDAPEKRKQKSYSKAVTGRHKRDNEETNYNNTNDNRRIPDNIDTIKAMIKKSQPEKEVELPITKYENIEQTIEILKTKFKFSNIPQHLVQLPELDIPEWNLYEYDNEQ</sequence>
<feature type="region of interest" description="Disordered" evidence="1">
    <location>
        <begin position="90"/>
        <end position="126"/>
    </location>
</feature>